<accession>A0A4V2KVI7</accession>
<feature type="domain" description="ABC transporter" evidence="5">
    <location>
        <begin position="4"/>
        <end position="263"/>
    </location>
</feature>
<feature type="coiled-coil region" evidence="4">
    <location>
        <begin position="570"/>
        <end position="644"/>
    </location>
</feature>
<dbReference type="InterPro" id="IPR003593">
    <property type="entry name" value="AAA+_ATPase"/>
</dbReference>
<evidence type="ECO:0000256" key="1">
    <source>
        <dbReference type="ARBA" id="ARBA00022737"/>
    </source>
</evidence>
<keyword evidence="3 6" id="KW-0067">ATP-binding</keyword>
<dbReference type="Gene3D" id="1.10.287.380">
    <property type="entry name" value="Valyl-tRNA synthetase, C-terminal domain"/>
    <property type="match status" value="1"/>
</dbReference>
<dbReference type="GeneID" id="58091662"/>
<dbReference type="InterPro" id="IPR017871">
    <property type="entry name" value="ABC_transporter-like_CS"/>
</dbReference>
<organism evidence="6 7">
    <name type="scientific">Staphylococcus lugdunensis</name>
    <dbReference type="NCBI Taxonomy" id="28035"/>
    <lineage>
        <taxon>Bacteria</taxon>
        <taxon>Bacillati</taxon>
        <taxon>Bacillota</taxon>
        <taxon>Bacilli</taxon>
        <taxon>Bacillales</taxon>
        <taxon>Staphylococcaceae</taxon>
        <taxon>Staphylococcus</taxon>
    </lineage>
</organism>
<keyword evidence="1" id="KW-0677">Repeat</keyword>
<evidence type="ECO:0000256" key="4">
    <source>
        <dbReference type="SAM" id="Coils"/>
    </source>
</evidence>
<evidence type="ECO:0000256" key="2">
    <source>
        <dbReference type="ARBA" id="ARBA00022741"/>
    </source>
</evidence>
<dbReference type="InterPro" id="IPR037118">
    <property type="entry name" value="Val-tRNA_synth_C_sf"/>
</dbReference>
<dbReference type="PANTHER" id="PTHR42855">
    <property type="entry name" value="ABC TRANSPORTER ATP-BINDING SUBUNIT"/>
    <property type="match status" value="1"/>
</dbReference>
<proteinExistence type="predicted"/>
<dbReference type="FunFam" id="3.40.50.300:FF:000309">
    <property type="entry name" value="ABC transporter ATP-binding protein"/>
    <property type="match status" value="1"/>
</dbReference>
<dbReference type="CDD" id="cd03221">
    <property type="entry name" value="ABCF_EF-3"/>
    <property type="match status" value="2"/>
</dbReference>
<name>A0A4V2KVI7_STALU</name>
<dbReference type="InterPro" id="IPR003439">
    <property type="entry name" value="ABC_transporter-like_ATP-bd"/>
</dbReference>
<evidence type="ECO:0000256" key="3">
    <source>
        <dbReference type="ARBA" id="ARBA00022840"/>
    </source>
</evidence>
<dbReference type="InterPro" id="IPR027417">
    <property type="entry name" value="P-loop_NTPase"/>
</dbReference>
<dbReference type="Pfam" id="PF16326">
    <property type="entry name" value="ABC_tran_CTD"/>
    <property type="match status" value="1"/>
</dbReference>
<dbReference type="InterPro" id="IPR051309">
    <property type="entry name" value="ABCF_ATPase"/>
</dbReference>
<evidence type="ECO:0000259" key="5">
    <source>
        <dbReference type="PROSITE" id="PS50893"/>
    </source>
</evidence>
<dbReference type="FunFam" id="3.40.50.300:FF:000011">
    <property type="entry name" value="Putative ABC transporter ATP-binding component"/>
    <property type="match status" value="1"/>
</dbReference>
<sequence>MILLQLNDISKSFDGEDIFTNVDFEIKTGERIGIVGRNGAGKSTLMKLIAGVEDYDHGHISKIKNLTIGYLTQQMTLNSEATVFEEMAKPFTHLKNMEQLIKQETDWLAQHGNDYESLDYQQHMERYESLSSQFEHQDGYQYESKIKTILHGLNFTEADFNRPINDFSGGQKTRLSLAQMLLNNPDLLLLDEPTNHLDMETTQWLEDYLKYFQGAIVIISHDRYFLDKIVTQVYDVALGEVKHYVGNYERFIEQRDQYYQKRMQEYQKQQDEIKRLETFVDKNITRASTSGMAKSRRKMLEKMERIDKPMLDARSANMQFSFERNTGNDVMHINNLLIGYSTPITKEINIEITKGDHIAVIGPNGVGKTTLIKTIANKQEKLGGSVTFGANLQIGYYDQKQAEFKSNKTILNYLWDQYPNMNEKDIRAVLGRFLFVQEDVKKIINDLSGGEKARLQLALLMLQRDNVLILDEPTNHLDIDSKEMLEQALQNFEGTIIFVSHDRYFINQLANKVFDLNHDGGKIYLGNYQYYIEKTEEQAAIKAHENIQRADNKLEKNHVNNDNHSNYFNQKEHKRQQRKIERQIEQCETRIETFETQITDIDEQLTQPEVFNNPQKSHELSQIKSDTEQKLEQTLIEWEELQEMLLN</sequence>
<dbReference type="PROSITE" id="PS50893">
    <property type="entry name" value="ABC_TRANSPORTER_2"/>
    <property type="match status" value="2"/>
</dbReference>
<keyword evidence="2" id="KW-0547">Nucleotide-binding</keyword>
<dbReference type="SMART" id="SM00382">
    <property type="entry name" value="AAA"/>
    <property type="match status" value="2"/>
</dbReference>
<dbReference type="GO" id="GO:0005524">
    <property type="term" value="F:ATP binding"/>
    <property type="evidence" value="ECO:0007669"/>
    <property type="project" value="UniProtKB-KW"/>
</dbReference>
<gene>
    <name evidence="6" type="ORF">EQ812_10500</name>
</gene>
<feature type="domain" description="ABC transporter" evidence="5">
    <location>
        <begin position="313"/>
        <end position="543"/>
    </location>
</feature>
<dbReference type="EMBL" id="SCHB01000007">
    <property type="protein sequence ID" value="TBW71630.1"/>
    <property type="molecule type" value="Genomic_DNA"/>
</dbReference>
<dbReference type="GO" id="GO:0003677">
    <property type="term" value="F:DNA binding"/>
    <property type="evidence" value="ECO:0007669"/>
    <property type="project" value="InterPro"/>
</dbReference>
<dbReference type="Pfam" id="PF12848">
    <property type="entry name" value="ABC_tran_Xtn"/>
    <property type="match status" value="1"/>
</dbReference>
<protein>
    <submittedName>
        <fullName evidence="6">ABC transporter ATP-binding protein</fullName>
    </submittedName>
</protein>
<dbReference type="PROSITE" id="PS00211">
    <property type="entry name" value="ABC_TRANSPORTER_1"/>
    <property type="match status" value="2"/>
</dbReference>
<dbReference type="InterPro" id="IPR032781">
    <property type="entry name" value="ABC_tran_Xtn"/>
</dbReference>
<dbReference type="SUPFAM" id="SSF52540">
    <property type="entry name" value="P-loop containing nucleoside triphosphate hydrolases"/>
    <property type="match status" value="2"/>
</dbReference>
<reference evidence="6 7" key="1">
    <citation type="journal article" date="2019" name="Sci. Transl. Med.">
        <title>Quorum sensing between bacterial species on the skin protects against epidermal injury in atopic dermatitis.</title>
        <authorList>
            <person name="Williams M.R."/>
        </authorList>
    </citation>
    <scope>NUCLEOTIDE SEQUENCE [LARGE SCALE GENOMIC DNA]</scope>
    <source>
        <strain evidence="6 7">E7</strain>
    </source>
</reference>
<dbReference type="InterPro" id="IPR032524">
    <property type="entry name" value="ABC_tran_C"/>
</dbReference>
<dbReference type="RefSeq" id="WP_002492298.1">
    <property type="nucleotide sequence ID" value="NZ_AP021848.1"/>
</dbReference>
<evidence type="ECO:0000313" key="7">
    <source>
        <dbReference type="Proteomes" id="UP000293637"/>
    </source>
</evidence>
<dbReference type="Gene3D" id="3.40.50.300">
    <property type="entry name" value="P-loop containing nucleotide triphosphate hydrolases"/>
    <property type="match status" value="2"/>
</dbReference>
<dbReference type="PANTHER" id="PTHR42855:SF2">
    <property type="entry name" value="DRUG RESISTANCE ABC TRANSPORTER,ATP-BINDING PROTEIN"/>
    <property type="match status" value="1"/>
</dbReference>
<comment type="caution">
    <text evidence="6">The sequence shown here is derived from an EMBL/GenBank/DDBJ whole genome shotgun (WGS) entry which is preliminary data.</text>
</comment>
<dbReference type="Proteomes" id="UP000293637">
    <property type="component" value="Unassembled WGS sequence"/>
</dbReference>
<dbReference type="AlphaFoldDB" id="A0A4V2KVI7"/>
<keyword evidence="4" id="KW-0175">Coiled coil</keyword>
<dbReference type="GO" id="GO:0016887">
    <property type="term" value="F:ATP hydrolysis activity"/>
    <property type="evidence" value="ECO:0007669"/>
    <property type="project" value="InterPro"/>
</dbReference>
<dbReference type="Pfam" id="PF00005">
    <property type="entry name" value="ABC_tran"/>
    <property type="match status" value="2"/>
</dbReference>
<evidence type="ECO:0000313" key="6">
    <source>
        <dbReference type="EMBL" id="TBW71630.1"/>
    </source>
</evidence>